<dbReference type="Proteomes" id="UP000271098">
    <property type="component" value="Unassembled WGS sequence"/>
</dbReference>
<dbReference type="PANTHER" id="PTHR36935:SF1">
    <property type="entry name" value="RAS FAMILY PROTEIN"/>
    <property type="match status" value="1"/>
</dbReference>
<dbReference type="InterPro" id="IPR027417">
    <property type="entry name" value="P-loop_NTPase"/>
</dbReference>
<gene>
    <name evidence="1" type="ORF">GPUH_LOCUS7315</name>
</gene>
<reference evidence="1 2" key="2">
    <citation type="submission" date="2018-11" db="EMBL/GenBank/DDBJ databases">
        <authorList>
            <consortium name="Pathogen Informatics"/>
        </authorList>
    </citation>
    <scope>NUCLEOTIDE SEQUENCE [LARGE SCALE GENOMIC DNA]</scope>
</reference>
<dbReference type="SUPFAM" id="SSF52540">
    <property type="entry name" value="P-loop containing nucleoside triphosphate hydrolases"/>
    <property type="match status" value="1"/>
</dbReference>
<reference evidence="3" key="1">
    <citation type="submission" date="2016-06" db="UniProtKB">
        <authorList>
            <consortium name="WormBaseParasite"/>
        </authorList>
    </citation>
    <scope>IDENTIFICATION</scope>
</reference>
<sequence>MKSVAKTCEKHVTYQDTYYLTYDVDGSEAVVELVDPGLEHTGAREMSIRKADAAILFYQASSQSSFNQLYDVVHDFHLRRNDFKVIF</sequence>
<name>A0A183DF23_9BILA</name>
<evidence type="ECO:0000313" key="3">
    <source>
        <dbReference type="WBParaSite" id="GPUH_0000732301-mRNA-1"/>
    </source>
</evidence>
<evidence type="ECO:0000313" key="2">
    <source>
        <dbReference type="Proteomes" id="UP000271098"/>
    </source>
</evidence>
<dbReference type="PANTHER" id="PTHR36935">
    <property type="entry name" value="PROTEIN CBG00261"/>
    <property type="match status" value="1"/>
</dbReference>
<dbReference type="AlphaFoldDB" id="A0A183DF23"/>
<evidence type="ECO:0000313" key="1">
    <source>
        <dbReference type="EMBL" id="VDK57932.1"/>
    </source>
</evidence>
<dbReference type="OrthoDB" id="5853768at2759"/>
<dbReference type="Gene3D" id="3.40.50.300">
    <property type="entry name" value="P-loop containing nucleotide triphosphate hydrolases"/>
    <property type="match status" value="1"/>
</dbReference>
<dbReference type="WBParaSite" id="GPUH_0000732301-mRNA-1">
    <property type="protein sequence ID" value="GPUH_0000732301-mRNA-1"/>
    <property type="gene ID" value="GPUH_0000732301"/>
</dbReference>
<proteinExistence type="predicted"/>
<accession>A0A183DF23</accession>
<protein>
    <submittedName>
        <fullName evidence="3">DUF2283 domain-containing protein</fullName>
    </submittedName>
</protein>
<keyword evidence="2" id="KW-1185">Reference proteome</keyword>
<dbReference type="EMBL" id="UYRT01018760">
    <property type="protein sequence ID" value="VDK57932.1"/>
    <property type="molecule type" value="Genomic_DNA"/>
</dbReference>
<organism evidence="3">
    <name type="scientific">Gongylonema pulchrum</name>
    <dbReference type="NCBI Taxonomy" id="637853"/>
    <lineage>
        <taxon>Eukaryota</taxon>
        <taxon>Metazoa</taxon>
        <taxon>Ecdysozoa</taxon>
        <taxon>Nematoda</taxon>
        <taxon>Chromadorea</taxon>
        <taxon>Rhabditida</taxon>
        <taxon>Spirurina</taxon>
        <taxon>Spiruromorpha</taxon>
        <taxon>Spiruroidea</taxon>
        <taxon>Gongylonematidae</taxon>
        <taxon>Gongylonema</taxon>
    </lineage>
</organism>